<dbReference type="SUPFAM" id="SSF52540">
    <property type="entry name" value="P-loop containing nucleoside triphosphate hydrolases"/>
    <property type="match status" value="1"/>
</dbReference>
<dbReference type="OrthoDB" id="18209at2157"/>
<dbReference type="CDD" id="cd00267">
    <property type="entry name" value="ABC_ATPase"/>
    <property type="match status" value="1"/>
</dbReference>
<gene>
    <name evidence="4" type="ORF">IC006_0690</name>
</gene>
<dbReference type="PANTHER" id="PTHR43850">
    <property type="entry name" value="ABC TRANSPORTER ATP-BINDING PROTEIN MA_4021-RELATED"/>
    <property type="match status" value="1"/>
</dbReference>
<proteinExistence type="predicted"/>
<protein>
    <submittedName>
        <fullName evidence="4">Molybdate/tungstate import ATP-binding protein WtpC</fullName>
    </submittedName>
</protein>
<evidence type="ECO:0000259" key="3">
    <source>
        <dbReference type="PROSITE" id="PS50893"/>
    </source>
</evidence>
<dbReference type="GO" id="GO:0016887">
    <property type="term" value="F:ATP hydrolysis activity"/>
    <property type="evidence" value="ECO:0007669"/>
    <property type="project" value="InterPro"/>
</dbReference>
<dbReference type="Proteomes" id="UP000322983">
    <property type="component" value="Chromosome"/>
</dbReference>
<reference evidence="4 5" key="1">
    <citation type="journal article" date="2020" name="Int. J. Syst. Evol. Microbiol.">
        <title>Sulfuracidifex tepidarius gen. nov., sp. nov. and transfer of Sulfolobus metallicus Huber and Stetter 1992 to the genus Sulfuracidifex as Sulfuracidifex metallicus comb. nov.</title>
        <authorList>
            <person name="Itoh T."/>
            <person name="Miura T."/>
            <person name="Sakai H.D."/>
            <person name="Kato S."/>
            <person name="Ohkuma M."/>
            <person name="Takashina T."/>
        </authorList>
    </citation>
    <scope>NUCLEOTIDE SEQUENCE [LARGE SCALE GENOMIC DNA]</scope>
    <source>
        <strain evidence="4 5">IC-006</strain>
    </source>
</reference>
<dbReference type="PROSITE" id="PS50893">
    <property type="entry name" value="ABC_TRANSPORTER_2"/>
    <property type="match status" value="1"/>
</dbReference>
<dbReference type="GO" id="GO:0005524">
    <property type="term" value="F:ATP binding"/>
    <property type="evidence" value="ECO:0007669"/>
    <property type="project" value="UniProtKB-KW"/>
</dbReference>
<dbReference type="STRING" id="1294262.GCA_001316085_01974"/>
<sequence length="250" mass="27980">MIEGLSLQVKVKGRPILKDVNFKIDDKVLVLGPNGSGKTTLLRVLSGLYKYEGSVKLNGVELRNISDFPSFSSNLPEVYHIAMKTEDLVSILSEIKECSEDIFSHMMNEAGVNPTGRNPSSLSLGERTVVFTALALCSKPEIIAIDEPFENLDKRRKGLMKRWLSEYGKEGFVVTHEMNVLKEFGSWKAFLMIEGRLYGPMVVGDFLRSKIVEGERDGSVVIEIAGKLYSLIVSNEGQEITDWNRLYDLV</sequence>
<evidence type="ECO:0000256" key="2">
    <source>
        <dbReference type="ARBA" id="ARBA00022840"/>
    </source>
</evidence>
<evidence type="ECO:0000313" key="4">
    <source>
        <dbReference type="EMBL" id="BBG23406.1"/>
    </source>
</evidence>
<dbReference type="RefSeq" id="WP_149528337.1">
    <property type="nucleotide sequence ID" value="NZ_AP018929.1"/>
</dbReference>
<organism evidence="4 5">
    <name type="scientific">Sulfuracidifex tepidarius</name>
    <dbReference type="NCBI Taxonomy" id="1294262"/>
    <lineage>
        <taxon>Archaea</taxon>
        <taxon>Thermoproteota</taxon>
        <taxon>Thermoprotei</taxon>
        <taxon>Sulfolobales</taxon>
        <taxon>Sulfolobaceae</taxon>
        <taxon>Sulfuracidifex</taxon>
    </lineage>
</organism>
<dbReference type="Pfam" id="PF00005">
    <property type="entry name" value="ABC_tran"/>
    <property type="match status" value="1"/>
</dbReference>
<evidence type="ECO:0000256" key="1">
    <source>
        <dbReference type="ARBA" id="ARBA00022741"/>
    </source>
</evidence>
<dbReference type="AlphaFoldDB" id="A0A510DT66"/>
<evidence type="ECO:0000313" key="5">
    <source>
        <dbReference type="Proteomes" id="UP000322983"/>
    </source>
</evidence>
<name>A0A510DT66_9CREN</name>
<keyword evidence="5" id="KW-1185">Reference proteome</keyword>
<accession>A0A510DT66</accession>
<feature type="domain" description="ABC transporter" evidence="3">
    <location>
        <begin position="2"/>
        <end position="219"/>
    </location>
</feature>
<keyword evidence="1" id="KW-0547">Nucleotide-binding</keyword>
<dbReference type="SMART" id="SM00382">
    <property type="entry name" value="AAA"/>
    <property type="match status" value="1"/>
</dbReference>
<keyword evidence="2 4" id="KW-0067">ATP-binding</keyword>
<dbReference type="EMBL" id="AP018929">
    <property type="protein sequence ID" value="BBG23406.1"/>
    <property type="molecule type" value="Genomic_DNA"/>
</dbReference>
<dbReference type="KEGG" id="step:IC006_0690"/>
<dbReference type="InterPro" id="IPR027417">
    <property type="entry name" value="P-loop_NTPase"/>
</dbReference>
<dbReference type="InterPro" id="IPR003593">
    <property type="entry name" value="AAA+_ATPase"/>
</dbReference>
<dbReference type="InterPro" id="IPR003439">
    <property type="entry name" value="ABC_transporter-like_ATP-bd"/>
</dbReference>
<dbReference type="Gene3D" id="3.40.50.300">
    <property type="entry name" value="P-loop containing nucleotide triphosphate hydrolases"/>
    <property type="match status" value="1"/>
</dbReference>
<dbReference type="GeneID" id="41714505"/>
<dbReference type="PANTHER" id="PTHR43850:SF2">
    <property type="entry name" value="ABC TRANSPORTER ATP-BINDING PROTEIN MA_4021-RELATED"/>
    <property type="match status" value="1"/>
</dbReference>